<evidence type="ECO:0000313" key="8">
    <source>
        <dbReference type="Proteomes" id="UP000282007"/>
    </source>
</evidence>
<evidence type="ECO:0000313" key="7">
    <source>
        <dbReference type="Proteomes" id="UP000277326"/>
    </source>
</evidence>
<dbReference type="KEGG" id="haer:DU502_08170"/>
<dbReference type="PANTHER" id="PTHR40606:SF1">
    <property type="entry name" value="UPF0339 PROTEIN YEGP"/>
    <property type="match status" value="1"/>
</dbReference>
<dbReference type="InterPro" id="IPR010879">
    <property type="entry name" value="DUF1508"/>
</dbReference>
<evidence type="ECO:0000259" key="4">
    <source>
        <dbReference type="Pfam" id="PF23600"/>
    </source>
</evidence>
<dbReference type="AlphaFoldDB" id="A0A3M0DV17"/>
<keyword evidence="8" id="KW-1185">Reference proteome</keyword>
<sequence length="588" mass="64141">MAQSSAELSLTSIYENRIGTVTSTNEVLGYWSFLVGVSLGLLGLVTYFATDAATTGRGIGYAVAALAPAFLMTGAVLRFPLRRMATYLVGVGAAITLLAVAWFVLIFPSGWSTSTGHTGVILTYITGLGIIGIAGSVVPLATDPQKAAAELAGAAAEADAADANRDANERHEKAEAAAAERESELRSELSELKRENAKLRASRADDANQDATEQHEKAEAAAAERESALRSELSELKHENAELRASKADEVDLERTITDLERGITDTEAERVDLAAEIQALRTSQAQFELYEDTAGEHRWRLRHRNGNLIADSGEGYTQRHNAQKGMQSVRRNALGATTLFIESEAELPETTEGLVIPAETESQAEFELYEDTAGEYRWRLRHENGNIIAGCGEGYASRNGAKTAIERVRRYVGPADYLHPDPTAIEVYRDVAGGWRWRLVHRNGNVLASSGEGYASRSGVRRVIDSLREDIGDAEIEVYEDESGGFRWRLAGGDTRIKADSSGYESHDGATDAVERLRRFLPEADLIDIGRAAFEVYEDTAGEYRWRLRHRNGNILADGREGYSDRSGAWRGIESVKRNAPNAGLTS</sequence>
<feature type="domain" description="DUF1508" evidence="3">
    <location>
        <begin position="293"/>
        <end position="339"/>
    </location>
</feature>
<dbReference type="EMBL" id="CP034145">
    <property type="protein sequence ID" value="AZH25357.1"/>
    <property type="molecule type" value="Genomic_DNA"/>
</dbReference>
<evidence type="ECO:0000256" key="1">
    <source>
        <dbReference type="SAM" id="MobiDB-lite"/>
    </source>
</evidence>
<feature type="transmembrane region" description="Helical" evidence="2">
    <location>
        <begin position="61"/>
        <end position="81"/>
    </location>
</feature>
<dbReference type="PANTHER" id="PTHR40606">
    <property type="match status" value="1"/>
</dbReference>
<dbReference type="EMBL" id="REFS01000001">
    <property type="protein sequence ID" value="RMB25057.1"/>
    <property type="molecule type" value="Genomic_DNA"/>
</dbReference>
<name>A0A3M0DV17_9EURY</name>
<reference evidence="6 7" key="1">
    <citation type="journal article" date="2015" name="Stand. Genomic Sci.">
        <title>Genomic Encyclopedia of Bacterial and Archaeal Type Strains, Phase III: the genomes of soil and plant-associated and newly described type strains.</title>
        <authorList>
            <person name="Whitman W.B."/>
            <person name="Woyke T."/>
            <person name="Klenk H.P."/>
            <person name="Zhou Y."/>
            <person name="Lilburn T.G."/>
            <person name="Beck B.J."/>
            <person name="De Vos P."/>
            <person name="Vandamme P."/>
            <person name="Eisen J.A."/>
            <person name="Garrity G."/>
            <person name="Hugenholtz P."/>
            <person name="Kyrpides N.C."/>
        </authorList>
    </citation>
    <scope>NUCLEOTIDE SEQUENCE [LARGE SCALE GENOMIC DNA]</scope>
    <source>
        <strain evidence="6 7">CGMCC 1.10124</strain>
    </source>
</reference>
<organism evidence="6 7">
    <name type="scientific">Haloplanus aerogenes</name>
    <dbReference type="NCBI Taxonomy" id="660522"/>
    <lineage>
        <taxon>Archaea</taxon>
        <taxon>Methanobacteriati</taxon>
        <taxon>Methanobacteriota</taxon>
        <taxon>Stenosarchaea group</taxon>
        <taxon>Halobacteria</taxon>
        <taxon>Halobacteriales</taxon>
        <taxon>Haloferacaceae</taxon>
        <taxon>Haloplanus</taxon>
    </lineage>
</organism>
<feature type="transmembrane region" description="Helical" evidence="2">
    <location>
        <begin position="119"/>
        <end position="141"/>
    </location>
</feature>
<keyword evidence="2" id="KW-1133">Transmembrane helix</keyword>
<feature type="domain" description="DUF1508" evidence="3">
    <location>
        <begin position="540"/>
        <end position="585"/>
    </location>
</feature>
<feature type="transmembrane region" description="Helical" evidence="2">
    <location>
        <begin position="28"/>
        <end position="49"/>
    </location>
</feature>
<evidence type="ECO:0000259" key="3">
    <source>
        <dbReference type="Pfam" id="PF07411"/>
    </source>
</evidence>
<dbReference type="Proteomes" id="UP000282007">
    <property type="component" value="Chromosome"/>
</dbReference>
<feature type="domain" description="Cell division protein A N-terminal" evidence="4">
    <location>
        <begin position="9"/>
        <end position="143"/>
    </location>
</feature>
<dbReference type="InterPro" id="IPR036913">
    <property type="entry name" value="YegP-like_sf"/>
</dbReference>
<dbReference type="Proteomes" id="UP000277326">
    <property type="component" value="Unassembled WGS sequence"/>
</dbReference>
<accession>A0A3M0DV17</accession>
<evidence type="ECO:0000313" key="5">
    <source>
        <dbReference type="EMBL" id="AZH25357.1"/>
    </source>
</evidence>
<keyword evidence="2" id="KW-0812">Transmembrane</keyword>
<gene>
    <name evidence="6" type="ORF">ATH50_0140</name>
    <name evidence="5" type="ORF">DU502_08170</name>
</gene>
<evidence type="ECO:0000256" key="2">
    <source>
        <dbReference type="SAM" id="Phobius"/>
    </source>
</evidence>
<feature type="region of interest" description="Disordered" evidence="1">
    <location>
        <begin position="160"/>
        <end position="231"/>
    </location>
</feature>
<proteinExistence type="predicted"/>
<dbReference type="InterPro" id="IPR051141">
    <property type="entry name" value="UPF0339_domain"/>
</dbReference>
<keyword evidence="2" id="KW-0472">Membrane</keyword>
<evidence type="ECO:0000313" key="6">
    <source>
        <dbReference type="EMBL" id="RMB25057.1"/>
    </source>
</evidence>
<dbReference type="Gene3D" id="2.30.29.80">
    <property type="match status" value="3"/>
</dbReference>
<feature type="transmembrane region" description="Helical" evidence="2">
    <location>
        <begin position="87"/>
        <end position="107"/>
    </location>
</feature>
<reference evidence="5 8" key="2">
    <citation type="submission" date="2018-07" db="EMBL/GenBank/DDBJ databases">
        <title>Genome sequences of Haloplanus aerogenes JCM 16430T.</title>
        <authorList>
            <person name="Kim Y.B."/>
            <person name="Roh S.W."/>
        </authorList>
    </citation>
    <scope>NUCLEOTIDE SEQUENCE [LARGE SCALE GENOMIC DNA]</scope>
    <source>
        <strain evidence="5 8">JCM 16430</strain>
    </source>
</reference>
<feature type="domain" description="DUF1508" evidence="3">
    <location>
        <begin position="431"/>
        <end position="477"/>
    </location>
</feature>
<reference evidence="6" key="3">
    <citation type="submission" date="2018-10" db="EMBL/GenBank/DDBJ databases">
        <authorList>
            <person name="Whitman W."/>
            <person name="Huntemann M."/>
            <person name="Clum A."/>
            <person name="Pillay M."/>
            <person name="Palaniappan K."/>
            <person name="Varghese N."/>
            <person name="Mikhailova N."/>
            <person name="Stamatis D."/>
            <person name="Reddy T."/>
            <person name="Daum C."/>
            <person name="Shapiro N."/>
            <person name="Ivanova N."/>
            <person name="Kyrpides N."/>
            <person name="Woyke T."/>
        </authorList>
    </citation>
    <scope>NUCLEOTIDE SEQUENCE</scope>
    <source>
        <strain evidence="6">CGMCC 1.10124</strain>
    </source>
</reference>
<feature type="domain" description="DUF1508" evidence="3">
    <location>
        <begin position="482"/>
        <end position="529"/>
    </location>
</feature>
<dbReference type="Gene3D" id="3.30.160.160">
    <property type="entry name" value="YegP-like"/>
    <property type="match status" value="1"/>
</dbReference>
<protein>
    <submittedName>
        <fullName evidence="5">DUF1508 domain-containing protein</fullName>
    </submittedName>
    <submittedName>
        <fullName evidence="6">Uncharacterized protein YegP (UPF0339 family)</fullName>
    </submittedName>
</protein>
<dbReference type="Pfam" id="PF07411">
    <property type="entry name" value="DUF1508"/>
    <property type="match status" value="5"/>
</dbReference>
<dbReference type="InterPro" id="IPR055563">
    <property type="entry name" value="CdpA_N"/>
</dbReference>
<feature type="domain" description="DUF1508" evidence="3">
    <location>
        <begin position="372"/>
        <end position="413"/>
    </location>
</feature>
<feature type="compositionally biased region" description="Basic and acidic residues" evidence="1">
    <location>
        <begin position="162"/>
        <end position="231"/>
    </location>
</feature>
<dbReference type="SUPFAM" id="SSF160113">
    <property type="entry name" value="YegP-like"/>
    <property type="match status" value="5"/>
</dbReference>
<dbReference type="Pfam" id="PF23600">
    <property type="entry name" value="CdpA_N"/>
    <property type="match status" value="1"/>
</dbReference>